<dbReference type="STRING" id="439481.Aboo_0260"/>
<organism evidence="1 2">
    <name type="scientific">Aciduliprofundum boonei (strain DSM 19572 / T469)</name>
    <dbReference type="NCBI Taxonomy" id="439481"/>
    <lineage>
        <taxon>Archaea</taxon>
        <taxon>Methanobacteriati</taxon>
        <taxon>Thermoplasmatota</taxon>
        <taxon>DHVE2 group</taxon>
        <taxon>Candidatus Aciduliprofundum</taxon>
    </lineage>
</organism>
<name>B5IDJ8_ACIB4</name>
<gene>
    <name evidence="1" type="ordered locus">Aboo_0260</name>
</gene>
<evidence type="ECO:0000313" key="2">
    <source>
        <dbReference type="Proteomes" id="UP000001400"/>
    </source>
</evidence>
<dbReference type="GO" id="GO:0000775">
    <property type="term" value="C:chromosome, centromeric region"/>
    <property type="evidence" value="ECO:0007669"/>
    <property type="project" value="InterPro"/>
</dbReference>
<proteinExistence type="predicted"/>
<evidence type="ECO:0000313" key="1">
    <source>
        <dbReference type="EMBL" id="ADD08072.1"/>
    </source>
</evidence>
<dbReference type="HOGENOM" id="CLU_1145169_0_0_2"/>
<keyword evidence="2" id="KW-1185">Reference proteome</keyword>
<reference evidence="1" key="1">
    <citation type="submission" date="2010-02" db="EMBL/GenBank/DDBJ databases">
        <title>Complete sequence of Aciduliprofundum boonei T469.</title>
        <authorList>
            <consortium name="US DOE Joint Genome Institute"/>
            <person name="Lucas S."/>
            <person name="Copeland A."/>
            <person name="Lapidus A."/>
            <person name="Cheng J.-F."/>
            <person name="Bruce D."/>
            <person name="Goodwin L."/>
            <person name="Pitluck S."/>
            <person name="Saunders E."/>
            <person name="Detter J.C."/>
            <person name="Han C."/>
            <person name="Tapia R."/>
            <person name="Land M."/>
            <person name="Hauser L."/>
            <person name="Kyrpides N."/>
            <person name="Mikhailova N."/>
            <person name="Flores G."/>
            <person name="Reysenbach A.-L."/>
            <person name="Woyke T."/>
        </authorList>
    </citation>
    <scope>NUCLEOTIDE SEQUENCE</scope>
    <source>
        <strain evidence="1">T469</strain>
    </source>
</reference>
<sequence length="242" mass="28059">MMKQIVERPKAISSLLSDFLVTLVKNYEDPERYYKIEKENEELKKELEELRAQMENERKLNAELRMQLTGITAMLTTTQKKRFVGWLNLRQGAGWTEYPISTNFIPIPYGPDDEFIDNLIKGAVAIRILGPSYTPSEGTYYALTKIIDGTNNTFDLLLSHISEIDSEIIELNKEVSNIKNEVTLLKLNPPQPKKEIVKIEPPPKMSMEEEIKYLESKGYKITPPCDEDCVRRIVEEKKIFHY</sequence>
<dbReference type="AlphaFoldDB" id="B5IDJ8"/>
<dbReference type="EMBL" id="CP001941">
    <property type="protein sequence ID" value="ADD08072.1"/>
    <property type="molecule type" value="Genomic_DNA"/>
</dbReference>
<dbReference type="KEGG" id="abi:Aboo_0260"/>
<dbReference type="Proteomes" id="UP000001400">
    <property type="component" value="Chromosome"/>
</dbReference>
<accession>B5IDJ8</accession>
<protein>
    <submittedName>
        <fullName evidence="1">Uncharacterized protein</fullName>
    </submittedName>
</protein>